<feature type="transmembrane region" description="Helical" evidence="7">
    <location>
        <begin position="480"/>
        <end position="501"/>
    </location>
</feature>
<evidence type="ECO:0000256" key="6">
    <source>
        <dbReference type="ARBA" id="ARBA00023136"/>
    </source>
</evidence>
<evidence type="ECO:0000256" key="4">
    <source>
        <dbReference type="ARBA" id="ARBA00022692"/>
    </source>
</evidence>
<dbReference type="Pfam" id="PF02554">
    <property type="entry name" value="CstA"/>
    <property type="match status" value="2"/>
</dbReference>
<feature type="transmembrane region" description="Helical" evidence="7">
    <location>
        <begin position="423"/>
        <end position="444"/>
    </location>
</feature>
<feature type="transmembrane region" description="Helical" evidence="7">
    <location>
        <begin position="130"/>
        <end position="151"/>
    </location>
</feature>
<sequence>MNSLTLLLVSALILFIGYVCYGGYLAKKWGIDDNRKTPAHAKYDGIDYVPAKSPVLLGHHFASIAGAGPIVGPIQAAIFGWIPVALWVLIGSVFFGGVQDFGSLFASIRHDGKSIGEIIESNMGRKGKKLFSLFAWLTLVLVVAAFSNIVADNFVSTPQAASASMFFIILAILFGIAVYRFKMPLVTASIIGVIMLFGCIYLGFLFPIVLSKQAWIVLLMIYIFIASVTPVWILLQPRDYLNSYLLYAMIIGAVLGIIILRPEIQMDGFVGFNVDGQYLFPLLFVTVACGAISGFHSLVGSGTSAKQLYKESDAKKIGYGAMLIEGLLAIVALITVAYISNIQFGSLLENGGPVNVFSEGIANFMASFGIPFGIGKIFTSLAISAFALTSLDTATRLGRFIFQEFFDTNDLINKEDNKPNPLCNMYVSTTITIVCSGLLAVMGYEKIWPIFGSANQLLAAIALMSIAIWLANSNKSFKELIIPIIFMFIVTIVSLCFNIKANIGVNYTLVIIGILLLVLALILIKEAITFIKKDKNKKVLNK</sequence>
<dbReference type="RefSeq" id="WP_307502172.1">
    <property type="nucleotide sequence ID" value="NZ_BAAACE010000026.1"/>
</dbReference>
<keyword evidence="6 7" id="KW-0472">Membrane</keyword>
<comment type="caution">
    <text evidence="9">The sequence shown here is derived from an EMBL/GenBank/DDBJ whole genome shotgun (WGS) entry which is preliminary data.</text>
</comment>
<evidence type="ECO:0000256" key="7">
    <source>
        <dbReference type="SAM" id="Phobius"/>
    </source>
</evidence>
<feature type="transmembrane region" description="Helical" evidence="7">
    <location>
        <begin position="507"/>
        <end position="528"/>
    </location>
</feature>
<feature type="transmembrane region" description="Helical" evidence="7">
    <location>
        <begin position="360"/>
        <end position="389"/>
    </location>
</feature>
<accession>A0ABU0MXF5</accession>
<evidence type="ECO:0000259" key="8">
    <source>
        <dbReference type="Pfam" id="PF02554"/>
    </source>
</evidence>
<feature type="transmembrane region" description="Helical" evidence="7">
    <location>
        <begin position="215"/>
        <end position="235"/>
    </location>
</feature>
<feature type="transmembrane region" description="Helical" evidence="7">
    <location>
        <begin position="319"/>
        <end position="340"/>
    </location>
</feature>
<dbReference type="EMBL" id="JAUSWG010000001">
    <property type="protein sequence ID" value="MDQ0555289.1"/>
    <property type="molecule type" value="Genomic_DNA"/>
</dbReference>
<gene>
    <name evidence="9" type="ORF">QOZ92_000399</name>
</gene>
<dbReference type="InterPro" id="IPR051605">
    <property type="entry name" value="CstA"/>
</dbReference>
<keyword evidence="10" id="KW-1185">Reference proteome</keyword>
<evidence type="ECO:0000256" key="3">
    <source>
        <dbReference type="ARBA" id="ARBA00022475"/>
    </source>
</evidence>
<evidence type="ECO:0000256" key="2">
    <source>
        <dbReference type="ARBA" id="ARBA00007755"/>
    </source>
</evidence>
<organism evidence="9 10">
    <name type="scientific">Paraclostridium ghonii</name>
    <dbReference type="NCBI Taxonomy" id="29358"/>
    <lineage>
        <taxon>Bacteria</taxon>
        <taxon>Bacillati</taxon>
        <taxon>Bacillota</taxon>
        <taxon>Clostridia</taxon>
        <taxon>Peptostreptococcales</taxon>
        <taxon>Peptostreptococcaceae</taxon>
        <taxon>Paraclostridium</taxon>
    </lineage>
</organism>
<keyword evidence="5 7" id="KW-1133">Transmembrane helix</keyword>
<evidence type="ECO:0000313" key="10">
    <source>
        <dbReference type="Proteomes" id="UP001232584"/>
    </source>
</evidence>
<evidence type="ECO:0000256" key="5">
    <source>
        <dbReference type="ARBA" id="ARBA00022989"/>
    </source>
</evidence>
<protein>
    <submittedName>
        <fullName evidence="9">Carbon starvation protein</fullName>
    </submittedName>
</protein>
<feature type="domain" description="CstA N-terminal" evidence="8">
    <location>
        <begin position="2"/>
        <end position="345"/>
    </location>
</feature>
<feature type="transmembrane region" description="Helical" evidence="7">
    <location>
        <begin position="450"/>
        <end position="471"/>
    </location>
</feature>
<evidence type="ECO:0000313" key="9">
    <source>
        <dbReference type="EMBL" id="MDQ0555289.1"/>
    </source>
</evidence>
<feature type="transmembrane region" description="Helical" evidence="7">
    <location>
        <begin position="163"/>
        <end position="181"/>
    </location>
</feature>
<evidence type="ECO:0000256" key="1">
    <source>
        <dbReference type="ARBA" id="ARBA00004651"/>
    </source>
</evidence>
<dbReference type="InterPro" id="IPR003706">
    <property type="entry name" value="CstA_N"/>
</dbReference>
<feature type="transmembrane region" description="Helical" evidence="7">
    <location>
        <begin position="78"/>
        <end position="98"/>
    </location>
</feature>
<comment type="similarity">
    <text evidence="2">Belongs to the peptide transporter carbon starvation (CstA) (TC 2.A.114) family.</text>
</comment>
<feature type="transmembrane region" description="Helical" evidence="7">
    <location>
        <begin position="280"/>
        <end position="299"/>
    </location>
</feature>
<dbReference type="PANTHER" id="PTHR30252:SF0">
    <property type="entry name" value="PEPTIDE TRANSPORTER CSTA"/>
    <property type="match status" value="1"/>
</dbReference>
<feature type="transmembrane region" description="Helical" evidence="7">
    <location>
        <begin position="244"/>
        <end position="260"/>
    </location>
</feature>
<dbReference type="Proteomes" id="UP001232584">
    <property type="component" value="Unassembled WGS sequence"/>
</dbReference>
<feature type="transmembrane region" description="Helical" evidence="7">
    <location>
        <begin position="188"/>
        <end position="209"/>
    </location>
</feature>
<keyword evidence="3" id="KW-1003">Cell membrane</keyword>
<feature type="domain" description="CstA N-terminal" evidence="8">
    <location>
        <begin position="346"/>
        <end position="493"/>
    </location>
</feature>
<reference evidence="9 10" key="1">
    <citation type="submission" date="2023-07" db="EMBL/GenBank/DDBJ databases">
        <title>Genomic Encyclopedia of Type Strains, Phase IV (KMG-IV): sequencing the most valuable type-strain genomes for metagenomic binning, comparative biology and taxonomic classification.</title>
        <authorList>
            <person name="Goeker M."/>
        </authorList>
    </citation>
    <scope>NUCLEOTIDE SEQUENCE [LARGE SCALE GENOMIC DNA]</scope>
    <source>
        <strain evidence="9 10">DSM 15049</strain>
    </source>
</reference>
<keyword evidence="4 7" id="KW-0812">Transmembrane</keyword>
<name>A0ABU0MXF5_9FIRM</name>
<proteinExistence type="inferred from homology"/>
<dbReference type="PANTHER" id="PTHR30252">
    <property type="entry name" value="INNER MEMBRANE PEPTIDE TRANSPORTER"/>
    <property type="match status" value="1"/>
</dbReference>
<comment type="subcellular location">
    <subcellularLocation>
        <location evidence="1">Cell membrane</location>
        <topology evidence="1">Multi-pass membrane protein</topology>
    </subcellularLocation>
</comment>